<dbReference type="OrthoDB" id="428974at2759"/>
<dbReference type="SUPFAM" id="SSF52799">
    <property type="entry name" value="(Phosphotyrosine protein) phosphatases II"/>
    <property type="match status" value="1"/>
</dbReference>
<feature type="compositionally biased region" description="Basic and acidic residues" evidence="1">
    <location>
        <begin position="294"/>
        <end position="320"/>
    </location>
</feature>
<sequence>MDYKSVGRKLPGTRFIAFKVPLKQALNRQLQSSEVFGLWELLESVQKQRLDLGHEVPGDDTILSFKRAVRTFLRENANNGETLAMNEAADRSALHTRAEPHRVPHLQCSTRLEVTRWRDRTTCTTCREDPRGVVDLCFVLHSNDGMDESEQEPIRGLASHRPNLFLPEQRAIAHIHKTAFFLTLNPTENISTSIDGPPPRLKTSGRPRFSPPPPERRPRFSPPRQDRRSVFSPPRRQEVQMSSTTPPPAGGQTQSSPPPPDGETQSSPPPPGGQTQSSPPLQVDRRRAPPPVQVDRRRAPPPVQEDRRRAPPPLQEDRRRAPPPLPRYSANWTNESKESSGPEGDWFAPKTSRRKVHVFLTSSRRKVHVFLTSSRKEGRKVHVFLTSSRRKVHVFLTSSRKEGRKVHVFSTSSRKEGPCFLTSSRKEQTVSMTLG</sequence>
<name>A0A7J5YI59_DISMA</name>
<dbReference type="AlphaFoldDB" id="A0A7J5YI59"/>
<protein>
    <submittedName>
        <fullName evidence="2">Uncharacterized protein</fullName>
    </submittedName>
</protein>
<comment type="caution">
    <text evidence="2">The sequence shown here is derived from an EMBL/GenBank/DDBJ whole genome shotgun (WGS) entry which is preliminary data.</text>
</comment>
<accession>A0A7J5YI59</accession>
<gene>
    <name evidence="2" type="ORF">F7725_014946</name>
</gene>
<organism evidence="2 3">
    <name type="scientific">Dissostichus mawsoni</name>
    <name type="common">Antarctic cod</name>
    <dbReference type="NCBI Taxonomy" id="36200"/>
    <lineage>
        <taxon>Eukaryota</taxon>
        <taxon>Metazoa</taxon>
        <taxon>Chordata</taxon>
        <taxon>Craniata</taxon>
        <taxon>Vertebrata</taxon>
        <taxon>Euteleostomi</taxon>
        <taxon>Actinopterygii</taxon>
        <taxon>Neopterygii</taxon>
        <taxon>Teleostei</taxon>
        <taxon>Neoteleostei</taxon>
        <taxon>Acanthomorphata</taxon>
        <taxon>Eupercaria</taxon>
        <taxon>Perciformes</taxon>
        <taxon>Notothenioidei</taxon>
        <taxon>Nototheniidae</taxon>
        <taxon>Dissostichus</taxon>
    </lineage>
</organism>
<reference evidence="2 3" key="1">
    <citation type="submission" date="2020-03" db="EMBL/GenBank/DDBJ databases">
        <title>Dissostichus mawsoni Genome sequencing and assembly.</title>
        <authorList>
            <person name="Park H."/>
        </authorList>
    </citation>
    <scope>NUCLEOTIDE SEQUENCE [LARGE SCALE GENOMIC DNA]</scope>
    <source>
        <strain evidence="2">DM0001</strain>
        <tissue evidence="2">Muscle</tissue>
    </source>
</reference>
<proteinExistence type="predicted"/>
<keyword evidence="3" id="KW-1185">Reference proteome</keyword>
<dbReference type="InterPro" id="IPR029021">
    <property type="entry name" value="Prot-tyrosine_phosphatase-like"/>
</dbReference>
<feature type="compositionally biased region" description="Basic and acidic residues" evidence="1">
    <location>
        <begin position="214"/>
        <end position="229"/>
    </location>
</feature>
<feature type="compositionally biased region" description="Pro residues" evidence="1">
    <location>
        <begin position="256"/>
        <end position="272"/>
    </location>
</feature>
<evidence type="ECO:0000256" key="1">
    <source>
        <dbReference type="SAM" id="MobiDB-lite"/>
    </source>
</evidence>
<evidence type="ECO:0000313" key="2">
    <source>
        <dbReference type="EMBL" id="KAF3848449.1"/>
    </source>
</evidence>
<dbReference type="Gene3D" id="3.90.190.10">
    <property type="entry name" value="Protein tyrosine phosphatase superfamily"/>
    <property type="match status" value="1"/>
</dbReference>
<dbReference type="Proteomes" id="UP000518266">
    <property type="component" value="Unassembled WGS sequence"/>
</dbReference>
<evidence type="ECO:0000313" key="3">
    <source>
        <dbReference type="Proteomes" id="UP000518266"/>
    </source>
</evidence>
<dbReference type="EMBL" id="JAAKFY010000012">
    <property type="protein sequence ID" value="KAF3848449.1"/>
    <property type="molecule type" value="Genomic_DNA"/>
</dbReference>
<feature type="region of interest" description="Disordered" evidence="1">
    <location>
        <begin position="188"/>
        <end position="348"/>
    </location>
</feature>